<dbReference type="OrthoDB" id="7510885at2"/>
<dbReference type="Proteomes" id="UP000324974">
    <property type="component" value="Chromosome"/>
</dbReference>
<protein>
    <recommendedName>
        <fullName evidence="1">DUF551 domain-containing protein</fullName>
    </recommendedName>
</protein>
<dbReference type="EMBL" id="CP042425">
    <property type="protein sequence ID" value="QEL18756.1"/>
    <property type="molecule type" value="Genomic_DNA"/>
</dbReference>
<reference evidence="3" key="1">
    <citation type="submission" date="2019-08" db="EMBL/GenBank/DDBJ databases">
        <title>Limnoglobus roseus gen. nov., sp. nov., a novel freshwater planctomycete with a giant genome from the family Gemmataceae.</title>
        <authorList>
            <person name="Kulichevskaya I.S."/>
            <person name="Naumoff D.G."/>
            <person name="Miroshnikov K."/>
            <person name="Ivanova A."/>
            <person name="Philippov D.A."/>
            <person name="Hakobyan A."/>
            <person name="Rijpstra I.C."/>
            <person name="Sinninghe Damste J.S."/>
            <person name="Liesack W."/>
            <person name="Dedysh S.N."/>
        </authorList>
    </citation>
    <scope>NUCLEOTIDE SEQUENCE [LARGE SCALE GENOMIC DNA]</scope>
    <source>
        <strain evidence="3">PX52</strain>
    </source>
</reference>
<organism evidence="2 3">
    <name type="scientific">Limnoglobus roseus</name>
    <dbReference type="NCBI Taxonomy" id="2598579"/>
    <lineage>
        <taxon>Bacteria</taxon>
        <taxon>Pseudomonadati</taxon>
        <taxon>Planctomycetota</taxon>
        <taxon>Planctomycetia</taxon>
        <taxon>Gemmatales</taxon>
        <taxon>Gemmataceae</taxon>
        <taxon>Limnoglobus</taxon>
    </lineage>
</organism>
<dbReference type="Pfam" id="PF04448">
    <property type="entry name" value="DUF551"/>
    <property type="match status" value="1"/>
</dbReference>
<dbReference type="AlphaFoldDB" id="A0A5C1ALB0"/>
<dbReference type="InterPro" id="IPR007539">
    <property type="entry name" value="DUF551"/>
</dbReference>
<accession>A0A5C1ALB0</accession>
<dbReference type="KEGG" id="lrs:PX52LOC_05793"/>
<evidence type="ECO:0000313" key="3">
    <source>
        <dbReference type="Proteomes" id="UP000324974"/>
    </source>
</evidence>
<evidence type="ECO:0000259" key="1">
    <source>
        <dbReference type="Pfam" id="PF04448"/>
    </source>
</evidence>
<feature type="domain" description="DUF551" evidence="1">
    <location>
        <begin position="13"/>
        <end position="68"/>
    </location>
</feature>
<proteinExistence type="predicted"/>
<evidence type="ECO:0000313" key="2">
    <source>
        <dbReference type="EMBL" id="QEL18756.1"/>
    </source>
</evidence>
<sequence length="70" mass="8193">MKRESSWQPIETAPKDGTEVLLLSHPAAMLPPDYAVAYWDEVDEVWYWNKPKRFLCPTHWMPLPAPPQTE</sequence>
<gene>
    <name evidence="2" type="ORF">PX52LOC_05793</name>
</gene>
<name>A0A5C1ALB0_9BACT</name>
<keyword evidence="3" id="KW-1185">Reference proteome</keyword>